<dbReference type="InterPro" id="IPR036812">
    <property type="entry name" value="NAD(P)_OxRdtase_dom_sf"/>
</dbReference>
<evidence type="ECO:0000313" key="6">
    <source>
        <dbReference type="Proteomes" id="UP001304298"/>
    </source>
</evidence>
<comment type="similarity">
    <text evidence="1">Belongs to the aldo/keto reductase family.</text>
</comment>
<dbReference type="PIRSF" id="PIRSF000097">
    <property type="entry name" value="AKR"/>
    <property type="match status" value="1"/>
</dbReference>
<comment type="caution">
    <text evidence="5">The sequence shown here is derived from an EMBL/GenBank/DDBJ whole genome shotgun (WGS) entry which is preliminary data.</text>
</comment>
<feature type="domain" description="NADP-dependent oxidoreductase" evidence="4">
    <location>
        <begin position="24"/>
        <end position="254"/>
    </location>
</feature>
<dbReference type="Proteomes" id="UP001304298">
    <property type="component" value="Unassembled WGS sequence"/>
</dbReference>
<dbReference type="PANTHER" id="PTHR43827:SF3">
    <property type="entry name" value="NADP-DEPENDENT OXIDOREDUCTASE DOMAIN-CONTAINING PROTEIN"/>
    <property type="match status" value="1"/>
</dbReference>
<evidence type="ECO:0000256" key="2">
    <source>
        <dbReference type="ARBA" id="ARBA00022857"/>
    </source>
</evidence>
<reference evidence="5 6" key="1">
    <citation type="submission" date="2023-12" db="EMBL/GenBank/DDBJ databases">
        <title>Amycolatopsis sp. V23-08.</title>
        <authorList>
            <person name="Somphong A."/>
        </authorList>
    </citation>
    <scope>NUCLEOTIDE SEQUENCE [LARGE SCALE GENOMIC DNA]</scope>
    <source>
        <strain evidence="5 6">V23-08</strain>
    </source>
</reference>
<dbReference type="EMBL" id="JAYFSI010000003">
    <property type="protein sequence ID" value="MEA5361402.1"/>
    <property type="molecule type" value="Genomic_DNA"/>
</dbReference>
<dbReference type="Gene3D" id="3.20.20.100">
    <property type="entry name" value="NADP-dependent oxidoreductase domain"/>
    <property type="match status" value="1"/>
</dbReference>
<keyword evidence="2" id="KW-0521">NADP</keyword>
<dbReference type="PRINTS" id="PR00069">
    <property type="entry name" value="ALDKETRDTASE"/>
</dbReference>
<proteinExistence type="inferred from homology"/>
<evidence type="ECO:0000256" key="1">
    <source>
        <dbReference type="ARBA" id="ARBA00007905"/>
    </source>
</evidence>
<keyword evidence="6" id="KW-1185">Reference proteome</keyword>
<gene>
    <name evidence="5" type="ORF">VA596_17795</name>
</gene>
<dbReference type="RefSeq" id="WP_323328477.1">
    <property type="nucleotide sequence ID" value="NZ_JAYFSI010000003.1"/>
</dbReference>
<keyword evidence="3" id="KW-0560">Oxidoreductase</keyword>
<dbReference type="SUPFAM" id="SSF51430">
    <property type="entry name" value="NAD(P)-linked oxidoreductase"/>
    <property type="match status" value="1"/>
</dbReference>
<name>A0ABU5R5A7_9PSEU</name>
<dbReference type="PANTHER" id="PTHR43827">
    <property type="entry name" value="2,5-DIKETO-D-GLUCONIC ACID REDUCTASE"/>
    <property type="match status" value="1"/>
</dbReference>
<organism evidence="5 6">
    <name type="scientific">Amycolatopsis heterodermiae</name>
    <dbReference type="NCBI Taxonomy" id="3110235"/>
    <lineage>
        <taxon>Bacteria</taxon>
        <taxon>Bacillati</taxon>
        <taxon>Actinomycetota</taxon>
        <taxon>Actinomycetes</taxon>
        <taxon>Pseudonocardiales</taxon>
        <taxon>Pseudonocardiaceae</taxon>
        <taxon>Amycolatopsis</taxon>
    </lineage>
</organism>
<evidence type="ECO:0000259" key="4">
    <source>
        <dbReference type="Pfam" id="PF00248"/>
    </source>
</evidence>
<dbReference type="Pfam" id="PF00248">
    <property type="entry name" value="Aldo_ket_red"/>
    <property type="match status" value="1"/>
</dbReference>
<dbReference type="InterPro" id="IPR023210">
    <property type="entry name" value="NADP_OxRdtase_dom"/>
</dbReference>
<protein>
    <submittedName>
        <fullName evidence="5">Aldo/keto reductase</fullName>
    </submittedName>
</protein>
<accession>A0ABU5R5A7</accession>
<dbReference type="InterPro" id="IPR020471">
    <property type="entry name" value="AKR"/>
</dbReference>
<evidence type="ECO:0000256" key="3">
    <source>
        <dbReference type="ARBA" id="ARBA00023002"/>
    </source>
</evidence>
<evidence type="ECO:0000313" key="5">
    <source>
        <dbReference type="EMBL" id="MEA5361402.1"/>
    </source>
</evidence>
<sequence>MAVPPSLALSDGVRVPQLLFGVGGLTASETGRAVRIALDTGYRGIDTSPGTEEALGAVLAASDVPREEVFVSVKMPVQGYDATRRAADQVLAGLQAERVDLVLVDGTNGAFTDTWRALSRMRGDGRARAIGVAGFSAAELRRLIDSTGTVPALNLVELHPWLQQLPLREFHDAHGILTGASSPAANGALLSNETVTALAAKYGKTPAQIVLRWHLQNGTVAVAASATTTRTRENFGVFDFELADDDLAVLSELDNGTRVGPS</sequence>